<protein>
    <recommendedName>
        <fullName evidence="3">Esterase</fullName>
    </recommendedName>
</protein>
<dbReference type="RefSeq" id="WP_338689247.1">
    <property type="nucleotide sequence ID" value="NZ_AP024702.1"/>
</dbReference>
<dbReference type="InterPro" id="IPR029058">
    <property type="entry name" value="AB_hydrolase_fold"/>
</dbReference>
<reference evidence="1 2" key="1">
    <citation type="submission" date="2021-06" db="EMBL/GenBank/DDBJ databases">
        <title>Complete genome of Haloferula helveola possessing various polysaccharide degrading enzymes.</title>
        <authorList>
            <person name="Takami H."/>
            <person name="Huang C."/>
            <person name="Hamasaki K."/>
        </authorList>
    </citation>
    <scope>NUCLEOTIDE SEQUENCE [LARGE SCALE GENOMIC DNA]</scope>
    <source>
        <strain evidence="1 2">CN-1</strain>
    </source>
</reference>
<evidence type="ECO:0000313" key="2">
    <source>
        <dbReference type="Proteomes" id="UP001374893"/>
    </source>
</evidence>
<evidence type="ECO:0008006" key="3">
    <source>
        <dbReference type="Google" id="ProtNLM"/>
    </source>
</evidence>
<proteinExistence type="predicted"/>
<dbReference type="Gene3D" id="3.40.50.1820">
    <property type="entry name" value="alpha/beta hydrolase"/>
    <property type="match status" value="1"/>
</dbReference>
<gene>
    <name evidence="1" type="ORF">HAHE_10940</name>
</gene>
<sequence length="503" mass="56289">MRPPSLPIVFAMLLALPACKRSETPTAQQPGDAAAPAPENLTIEVRVADGILAEPYTGRVYVQITPATDEQPPEPRLANRWVHPPMILAEDVEDWTGSTLDFHDAELSFPGPASELEPGEYRAQAFIRLNRFSADPGWGDGDAVSPPVTFSCEEGQEFGFDLVIDREVSVPPPEETERIKWFEQRSELLSDFHGFDYPMQAGIKLPADWDPDRSGDYPVLVFIGGFSDDHIGSIRQLEKFGELLDKVVVISPNGRNFRGHSVFADSDSIGPWGTALMTELLPAIDRRFGLAGDSKRFVTGISSGGWASIWLQIQWPDSFQHAWSYVPDPVDFTDFQQIDLYREGDNFFTQRDGSRRPVGRFGEQRLWYDDFVHHEDVLGPGMQIHSFEATFSPRGDDGKPMPLFDRESGEIDMAVADAFKRFDVSLYLKQHWTELAPKLEGKLTVKAGGQDNFYLEGAVGRLRETMAELGSDADIEVVEGLPHTFHPPTVMEMVKTLNETRED</sequence>
<organism evidence="1 2">
    <name type="scientific">Haloferula helveola</name>
    <dbReference type="NCBI Taxonomy" id="490095"/>
    <lineage>
        <taxon>Bacteria</taxon>
        <taxon>Pseudomonadati</taxon>
        <taxon>Verrucomicrobiota</taxon>
        <taxon>Verrucomicrobiia</taxon>
        <taxon>Verrucomicrobiales</taxon>
        <taxon>Verrucomicrobiaceae</taxon>
        <taxon>Haloferula</taxon>
    </lineage>
</organism>
<dbReference type="Proteomes" id="UP001374893">
    <property type="component" value="Chromosome"/>
</dbReference>
<keyword evidence="2" id="KW-1185">Reference proteome</keyword>
<evidence type="ECO:0000313" key="1">
    <source>
        <dbReference type="EMBL" id="BCX47186.1"/>
    </source>
</evidence>
<dbReference type="Pfam" id="PF00756">
    <property type="entry name" value="Esterase"/>
    <property type="match status" value="1"/>
</dbReference>
<accession>A0ABN6H0W4</accession>
<dbReference type="InterPro" id="IPR000801">
    <property type="entry name" value="Esterase-like"/>
</dbReference>
<dbReference type="EMBL" id="AP024702">
    <property type="protein sequence ID" value="BCX47186.1"/>
    <property type="molecule type" value="Genomic_DNA"/>
</dbReference>
<dbReference type="PANTHER" id="PTHR48098">
    <property type="entry name" value="ENTEROCHELIN ESTERASE-RELATED"/>
    <property type="match status" value="1"/>
</dbReference>
<name>A0ABN6H0W4_9BACT</name>
<dbReference type="PANTHER" id="PTHR48098:SF3">
    <property type="entry name" value="IRON(III) ENTEROBACTIN ESTERASE"/>
    <property type="match status" value="1"/>
</dbReference>
<dbReference type="SUPFAM" id="SSF53474">
    <property type="entry name" value="alpha/beta-Hydrolases"/>
    <property type="match status" value="1"/>
</dbReference>
<dbReference type="InterPro" id="IPR050583">
    <property type="entry name" value="Mycobacterial_A85_antigen"/>
</dbReference>